<dbReference type="InterPro" id="IPR036527">
    <property type="entry name" value="SCP2_sterol-bd_dom_sf"/>
</dbReference>
<keyword evidence="3" id="KW-1185">Reference proteome</keyword>
<dbReference type="RefSeq" id="WP_116064674.1">
    <property type="nucleotide sequence ID" value="NZ_QRDZ01000036.1"/>
</dbReference>
<evidence type="ECO:0000313" key="3">
    <source>
        <dbReference type="Proteomes" id="UP000256977"/>
    </source>
</evidence>
<proteinExistence type="predicted"/>
<dbReference type="InterPro" id="IPR025559">
    <property type="entry name" value="Eis_dom"/>
</dbReference>
<keyword evidence="2" id="KW-0808">Transferase</keyword>
<dbReference type="Pfam" id="PF17668">
    <property type="entry name" value="Acetyltransf_17"/>
    <property type="match status" value="1"/>
</dbReference>
<reference evidence="2 3" key="1">
    <citation type="submission" date="2018-07" db="EMBL/GenBank/DDBJ databases">
        <title>Genomic Encyclopedia of Type Strains, Phase III (KMG-III): the genomes of soil and plant-associated and newly described type strains.</title>
        <authorList>
            <person name="Whitman W."/>
        </authorList>
    </citation>
    <scope>NUCLEOTIDE SEQUENCE [LARGE SCALE GENOMIC DNA]</scope>
    <source>
        <strain evidence="2 3">CECT 7287</strain>
    </source>
</reference>
<dbReference type="Proteomes" id="UP000256977">
    <property type="component" value="Unassembled WGS sequence"/>
</dbReference>
<gene>
    <name evidence="2" type="ORF">DFP98_13625</name>
</gene>
<evidence type="ECO:0000313" key="2">
    <source>
        <dbReference type="EMBL" id="RED57471.1"/>
    </source>
</evidence>
<dbReference type="AlphaFoldDB" id="A0A3D9I710"/>
<dbReference type="OrthoDB" id="9768284at2"/>
<dbReference type="InterPro" id="IPR041380">
    <property type="entry name" value="Acetyltransf_17"/>
</dbReference>
<dbReference type="PANTHER" id="PTHR37817:SF1">
    <property type="entry name" value="N-ACETYLTRANSFERASE EIS"/>
    <property type="match status" value="1"/>
</dbReference>
<dbReference type="Gene3D" id="3.30.1050.10">
    <property type="entry name" value="SCP2 sterol-binding domain"/>
    <property type="match status" value="1"/>
</dbReference>
<sequence>MELRQLTMADYDERMALFQFAFQQRLTAEQLEQRKKNFRPEQQWGFFDEQDKLLSVLGLMPLEAWVQGKKLALGGIGSVATWPEARRQGCVGRLLSHALETMRKNGQSVSMLHPFSFPFYKKYGYEQTIDRKKYTIATRLLPTRKETPGEVKRMTVPDVSVLDTVYTAYASRYNGTLARSAEWWEDRVRRQEGTAAVYYNEDGSPEGYLLYDCLNGKMTVHELTALNETARAAIWTFIANHDSMISETILNAPIDDDLPYLLDDPRIGQEVVPYFMSRIVDAQAFAEQYFWNGGKDGESVLLCMEDRHAPWNEGAFRLSWSSEGEGKLERLEGSTAQESGGNGEAIRCDIRALTAMLLGGRKPSWLASVGRVSGPSDSLRLLERRIPERTPFLMDFF</sequence>
<evidence type="ECO:0000259" key="1">
    <source>
        <dbReference type="PROSITE" id="PS51186"/>
    </source>
</evidence>
<feature type="domain" description="N-acetyltransferase" evidence="1">
    <location>
        <begin position="1"/>
        <end position="145"/>
    </location>
</feature>
<dbReference type="InterPro" id="IPR016181">
    <property type="entry name" value="Acyl_CoA_acyltransferase"/>
</dbReference>
<dbReference type="GO" id="GO:0034069">
    <property type="term" value="F:aminoglycoside N-acetyltransferase activity"/>
    <property type="evidence" value="ECO:0007669"/>
    <property type="project" value="TreeGrafter"/>
</dbReference>
<dbReference type="SUPFAM" id="SSF55718">
    <property type="entry name" value="SCP-like"/>
    <property type="match status" value="1"/>
</dbReference>
<dbReference type="CDD" id="cd04301">
    <property type="entry name" value="NAT_SF"/>
    <property type="match status" value="1"/>
</dbReference>
<dbReference type="InterPro" id="IPR000182">
    <property type="entry name" value="GNAT_dom"/>
</dbReference>
<dbReference type="PROSITE" id="PS51186">
    <property type="entry name" value="GNAT"/>
    <property type="match status" value="1"/>
</dbReference>
<dbReference type="Pfam" id="PF13527">
    <property type="entry name" value="Acetyltransf_9"/>
    <property type="match status" value="1"/>
</dbReference>
<name>A0A3D9I710_9BACL</name>
<dbReference type="EMBL" id="QRDZ01000036">
    <property type="protein sequence ID" value="RED57471.1"/>
    <property type="molecule type" value="Genomic_DNA"/>
</dbReference>
<protein>
    <submittedName>
        <fullName evidence="2">Putative acetyltransferase</fullName>
    </submittedName>
</protein>
<dbReference type="GO" id="GO:0030649">
    <property type="term" value="P:aminoglycoside antibiotic catabolic process"/>
    <property type="evidence" value="ECO:0007669"/>
    <property type="project" value="TreeGrafter"/>
</dbReference>
<dbReference type="PANTHER" id="PTHR37817">
    <property type="entry name" value="N-ACETYLTRANSFERASE EIS"/>
    <property type="match status" value="1"/>
</dbReference>
<dbReference type="Pfam" id="PF13530">
    <property type="entry name" value="SCP2_2"/>
    <property type="match status" value="1"/>
</dbReference>
<organism evidence="2 3">
    <name type="scientific">Cohnella phaseoli</name>
    <dbReference type="NCBI Taxonomy" id="456490"/>
    <lineage>
        <taxon>Bacteria</taxon>
        <taxon>Bacillati</taxon>
        <taxon>Bacillota</taxon>
        <taxon>Bacilli</taxon>
        <taxon>Bacillales</taxon>
        <taxon>Paenibacillaceae</taxon>
        <taxon>Cohnella</taxon>
    </lineage>
</organism>
<comment type="caution">
    <text evidence="2">The sequence shown here is derived from an EMBL/GenBank/DDBJ whole genome shotgun (WGS) entry which is preliminary data.</text>
</comment>
<dbReference type="InterPro" id="IPR051554">
    <property type="entry name" value="Acetyltransferase_Eis"/>
</dbReference>
<dbReference type="Gene3D" id="3.40.630.30">
    <property type="match status" value="2"/>
</dbReference>
<accession>A0A3D9I710</accession>
<dbReference type="SUPFAM" id="SSF55729">
    <property type="entry name" value="Acyl-CoA N-acyltransferases (Nat)"/>
    <property type="match status" value="1"/>
</dbReference>